<dbReference type="EMBL" id="SJPM01000010">
    <property type="protein sequence ID" value="TWT93044.1"/>
    <property type="molecule type" value="Genomic_DNA"/>
</dbReference>
<evidence type="ECO:0000313" key="3">
    <source>
        <dbReference type="Proteomes" id="UP000316213"/>
    </source>
</evidence>
<organism evidence="2 3">
    <name type="scientific">Neorhodopirellula pilleata</name>
    <dbReference type="NCBI Taxonomy" id="2714738"/>
    <lineage>
        <taxon>Bacteria</taxon>
        <taxon>Pseudomonadati</taxon>
        <taxon>Planctomycetota</taxon>
        <taxon>Planctomycetia</taxon>
        <taxon>Pirellulales</taxon>
        <taxon>Pirellulaceae</taxon>
        <taxon>Neorhodopirellula</taxon>
    </lineage>
</organism>
<comment type="caution">
    <text evidence="2">The sequence shown here is derived from an EMBL/GenBank/DDBJ whole genome shotgun (WGS) entry which is preliminary data.</text>
</comment>
<dbReference type="RefSeq" id="WP_231603300.1">
    <property type="nucleotide sequence ID" value="NZ_SJPM01000010.1"/>
</dbReference>
<proteinExistence type="predicted"/>
<reference evidence="2 3" key="1">
    <citation type="submission" date="2019-02" db="EMBL/GenBank/DDBJ databases">
        <title>Deep-cultivation of Planctomycetes and their phenomic and genomic characterization uncovers novel biology.</title>
        <authorList>
            <person name="Wiegand S."/>
            <person name="Jogler M."/>
            <person name="Boedeker C."/>
            <person name="Pinto D."/>
            <person name="Vollmers J."/>
            <person name="Rivas-Marin E."/>
            <person name="Kohn T."/>
            <person name="Peeters S.H."/>
            <person name="Heuer A."/>
            <person name="Rast P."/>
            <person name="Oberbeckmann S."/>
            <person name="Bunk B."/>
            <person name="Jeske O."/>
            <person name="Meyerdierks A."/>
            <person name="Storesund J.E."/>
            <person name="Kallscheuer N."/>
            <person name="Luecker S."/>
            <person name="Lage O.M."/>
            <person name="Pohl T."/>
            <person name="Merkel B.J."/>
            <person name="Hornburger P."/>
            <person name="Mueller R.-W."/>
            <person name="Bruemmer F."/>
            <person name="Labrenz M."/>
            <person name="Spormann A.M."/>
            <person name="Op Den Camp H."/>
            <person name="Overmann J."/>
            <person name="Amann R."/>
            <person name="Jetten M.S.M."/>
            <person name="Mascher T."/>
            <person name="Medema M.H."/>
            <person name="Devos D.P."/>
            <person name="Kaster A.-K."/>
            <person name="Ovreas L."/>
            <person name="Rohde M."/>
            <person name="Galperin M.Y."/>
            <person name="Jogler C."/>
        </authorList>
    </citation>
    <scope>NUCLEOTIDE SEQUENCE [LARGE SCALE GENOMIC DNA]</scope>
    <source>
        <strain evidence="2 3">Pla100</strain>
    </source>
</reference>
<accession>A0A5C5ZZP8</accession>
<sequence>MSIRTFTIVTLVIVTSSATGCGGMRNFLFGRGAQCGLCNRIGAVGNAINPLAPAPGIAPSTCGAPPSRGCGLFNRNPAPVYAPPVACSPVPCGDECVGSGYGYGGYVDGGYVSGMPGDCQTCAPYGGYESGAVHDPYLSAPVIGNEYPVDGYSGGGIPSEGWYQRPTTPYGARKFDSQGDEIISESPLPPGARFAD</sequence>
<feature type="region of interest" description="Disordered" evidence="1">
    <location>
        <begin position="164"/>
        <end position="196"/>
    </location>
</feature>
<dbReference type="PROSITE" id="PS51257">
    <property type="entry name" value="PROKAR_LIPOPROTEIN"/>
    <property type="match status" value="1"/>
</dbReference>
<gene>
    <name evidence="2" type="ORF">Pla100_43600</name>
</gene>
<evidence type="ECO:0000313" key="2">
    <source>
        <dbReference type="EMBL" id="TWT93044.1"/>
    </source>
</evidence>
<evidence type="ECO:0008006" key="4">
    <source>
        <dbReference type="Google" id="ProtNLM"/>
    </source>
</evidence>
<protein>
    <recommendedName>
        <fullName evidence="4">Lipoprotein</fullName>
    </recommendedName>
</protein>
<keyword evidence="3" id="KW-1185">Reference proteome</keyword>
<name>A0A5C5ZZP8_9BACT</name>
<dbReference type="AlphaFoldDB" id="A0A5C5ZZP8"/>
<evidence type="ECO:0000256" key="1">
    <source>
        <dbReference type="SAM" id="MobiDB-lite"/>
    </source>
</evidence>
<dbReference type="Proteomes" id="UP000316213">
    <property type="component" value="Unassembled WGS sequence"/>
</dbReference>